<name>A3VHH6_9RHOB</name>
<dbReference type="Gene3D" id="3.40.50.11350">
    <property type="match status" value="1"/>
</dbReference>
<dbReference type="PANTHER" id="PTHR40743:SF1">
    <property type="entry name" value="POSSIBLE GLYCOSYLTRANSFERASE"/>
    <property type="match status" value="1"/>
</dbReference>
<dbReference type="InterPro" id="IPR001173">
    <property type="entry name" value="Glyco_trans_2-like"/>
</dbReference>
<keyword evidence="1 4" id="KW-0808">Transferase</keyword>
<dbReference type="OrthoDB" id="7819757at2"/>
<dbReference type="Gene3D" id="3.90.550.10">
    <property type="entry name" value="Spore Coat Polysaccharide Biosynthesis Protein SpsA, Chain A"/>
    <property type="match status" value="1"/>
</dbReference>
<gene>
    <name evidence="4" type="ORF">RB2654_08177</name>
</gene>
<dbReference type="CDD" id="cd00761">
    <property type="entry name" value="Glyco_tranf_GTA_type"/>
    <property type="match status" value="1"/>
</dbReference>
<dbReference type="eggNOG" id="COG1216">
    <property type="taxonomic scope" value="Bacteria"/>
</dbReference>
<evidence type="ECO:0000259" key="3">
    <source>
        <dbReference type="Pfam" id="PF02709"/>
    </source>
</evidence>
<dbReference type="EMBL" id="AAMT01000009">
    <property type="protein sequence ID" value="EAQ12167.1"/>
    <property type="molecule type" value="Genomic_DNA"/>
</dbReference>
<dbReference type="HOGENOM" id="CLU_414935_0_0_5"/>
<dbReference type="SUPFAM" id="SSF53448">
    <property type="entry name" value="Nucleotide-diphospho-sugar transferases"/>
    <property type="match status" value="1"/>
</dbReference>
<dbReference type="Pfam" id="PF00535">
    <property type="entry name" value="Glycos_transf_2"/>
    <property type="match status" value="1"/>
</dbReference>
<dbReference type="RefSeq" id="WP_008330443.1">
    <property type="nucleotide sequence ID" value="NZ_CH902578.1"/>
</dbReference>
<keyword evidence="5" id="KW-1185">Reference proteome</keyword>
<protein>
    <submittedName>
        <fullName evidence="4">Possible glycosyltransferase</fullName>
    </submittedName>
</protein>
<reference evidence="4 5" key="1">
    <citation type="journal article" date="2010" name="J. Bacteriol.">
        <title>Genome sequences of Pelagibaca bermudensis HTCC2601T and Maritimibacter alkaliphilus HTCC2654T, the type strains of two marine Roseobacter genera.</title>
        <authorList>
            <person name="Thrash J.C."/>
            <person name="Cho J.C."/>
            <person name="Ferriera S."/>
            <person name="Johnson J."/>
            <person name="Vergin K.L."/>
            <person name="Giovannoni S.J."/>
        </authorList>
    </citation>
    <scope>NUCLEOTIDE SEQUENCE [LARGE SCALE GENOMIC DNA]</scope>
    <source>
        <strain evidence="4 5">HTCC2654</strain>
    </source>
</reference>
<dbReference type="STRING" id="314271.RB2654_08177"/>
<dbReference type="InterPro" id="IPR027791">
    <property type="entry name" value="Galactosyl_T_C"/>
</dbReference>
<evidence type="ECO:0000313" key="4">
    <source>
        <dbReference type="EMBL" id="EAQ12167.1"/>
    </source>
</evidence>
<dbReference type="InterPro" id="IPR029044">
    <property type="entry name" value="Nucleotide-diphossugar_trans"/>
</dbReference>
<evidence type="ECO:0000256" key="1">
    <source>
        <dbReference type="ARBA" id="ARBA00022679"/>
    </source>
</evidence>
<dbReference type="AlphaFoldDB" id="A3VHH6"/>
<organism evidence="4 5">
    <name type="scientific">Maritimibacter alkaliphilus HTCC2654</name>
    <dbReference type="NCBI Taxonomy" id="314271"/>
    <lineage>
        <taxon>Bacteria</taxon>
        <taxon>Pseudomonadati</taxon>
        <taxon>Pseudomonadota</taxon>
        <taxon>Alphaproteobacteria</taxon>
        <taxon>Rhodobacterales</taxon>
        <taxon>Roseobacteraceae</taxon>
        <taxon>Maritimibacter</taxon>
    </lineage>
</organism>
<accession>A3VHH6</accession>
<dbReference type="Gene3D" id="3.40.50.11340">
    <property type="match status" value="1"/>
</dbReference>
<dbReference type="Pfam" id="PF02709">
    <property type="entry name" value="Glyco_transf_7C"/>
    <property type="match status" value="1"/>
</dbReference>
<dbReference type="GO" id="GO:0016740">
    <property type="term" value="F:transferase activity"/>
    <property type="evidence" value="ECO:0007669"/>
    <property type="project" value="UniProtKB-KW"/>
</dbReference>
<dbReference type="Proteomes" id="UP000002931">
    <property type="component" value="Unassembled WGS sequence"/>
</dbReference>
<feature type="domain" description="Galactosyltransferase C-terminal" evidence="3">
    <location>
        <begin position="183"/>
        <end position="222"/>
    </location>
</feature>
<evidence type="ECO:0000313" key="5">
    <source>
        <dbReference type="Proteomes" id="UP000002931"/>
    </source>
</evidence>
<sequence length="661" mass="74178">MDILNILTRVRSRGAAFNISGLRLLDDTETQPRGARAPAQPQTVTTPLSRIRPEGRPGISLVSCVRNRIDNLSEAVKTWIALDELDEILIVDWSSDEPVARALARRRIRDKRLRIVRVEGEDKWTLSYAYNVGFRLSRHDRIVKADADIQIEREFFARNPLPDKGFVAGNWRRVPEDQAHTNGFFYIDRAHLARVGGFNEFITSYGWDDDDLYRRLDEGGLTRIDVDPITIHHLPHGDAERLDRDHAPAGDTALDQIRHDPHFGIRRNQHLVELMPMWRAHLAPLPMSHTVASDGMETLERRAPHPNAVPRFVNQRVDDSALRVMASWRFGPGLLGLNETALTRLLARPAASITAETVSEALTAQEAALRDIPSPAYVPHRTRLFIDTQHGLGNRLRAMASAATIADATGRELVVVWHPDHHCEARLTDLFDYDGAVIEDSFIDDATRQGAHVYNYMEIEEGAEKNVPVDLKWSGDIYAGSAFVLNCEVANWEAENAFLRAMTPAAHVRDLVAGVRAPNDVSVHVRMVGGAKDAHLSYESGEEWNAESQATIGFWREKSHFSAFLKRVEVLRAEGEADRIFVAADSPEAYRAFTDTFGENVAYLHRDLYDRSPDQLAYALADAILLGRAPRLLGSTWSSFTELALRLAPARPVQEMSGKDF</sequence>
<feature type="domain" description="Glycosyltransferase 2-like" evidence="2">
    <location>
        <begin position="60"/>
        <end position="156"/>
    </location>
</feature>
<proteinExistence type="predicted"/>
<comment type="caution">
    <text evidence="4">The sequence shown here is derived from an EMBL/GenBank/DDBJ whole genome shotgun (WGS) entry which is preliminary data.</text>
</comment>
<evidence type="ECO:0000259" key="2">
    <source>
        <dbReference type="Pfam" id="PF00535"/>
    </source>
</evidence>
<dbReference type="PANTHER" id="PTHR40743">
    <property type="entry name" value="NUCLEOTIDE-DIPHOSPHO-SUGAR TRANSFERASE CONTAINING PROTEIN"/>
    <property type="match status" value="1"/>
</dbReference>